<dbReference type="AlphaFoldDB" id="A0A7W6MHF9"/>
<keyword evidence="7" id="KW-0540">Nuclease</keyword>
<gene>
    <name evidence="7" type="ORF">GGD53_002950</name>
</gene>
<dbReference type="InterPro" id="IPR016177">
    <property type="entry name" value="DNA-bd_dom_sf"/>
</dbReference>
<dbReference type="GO" id="GO:0004519">
    <property type="term" value="F:endonuclease activity"/>
    <property type="evidence" value="ECO:0007669"/>
    <property type="project" value="UniProtKB-KW"/>
</dbReference>
<keyword evidence="7" id="KW-0255">Endonuclease</keyword>
<feature type="domain" description="GIY-YIG" evidence="5">
    <location>
        <begin position="14"/>
        <end position="102"/>
    </location>
</feature>
<feature type="region of interest" description="Disordered" evidence="4">
    <location>
        <begin position="127"/>
        <end position="156"/>
    </location>
</feature>
<keyword evidence="1" id="KW-0805">Transcription regulation</keyword>
<evidence type="ECO:0000313" key="8">
    <source>
        <dbReference type="Proteomes" id="UP000524492"/>
    </source>
</evidence>
<dbReference type="Gene3D" id="3.30.730.10">
    <property type="entry name" value="AP2/ERF domain"/>
    <property type="match status" value="1"/>
</dbReference>
<dbReference type="InterPro" id="IPR000305">
    <property type="entry name" value="GIY-YIG_endonuc"/>
</dbReference>
<evidence type="ECO:0000313" key="7">
    <source>
        <dbReference type="EMBL" id="MBB4192790.1"/>
    </source>
</evidence>
<feature type="domain" description="AP2/ERF" evidence="6">
    <location>
        <begin position="232"/>
        <end position="288"/>
    </location>
</feature>
<sequence length="290" mass="32371">MEIYDRRNAPRRADTWFVYGLVDSRALEEIRYIGITNNPYSRLSLHLSQAPKEGWKKSRWIGSVVDAGAEVMMCVLASGMTQEDSMMMEVALIAEYRAKGAPLMNLTDGGEGVKGQVQSAETRAKRSAALKGKSKSPEAVSRQAEAVRGRKATDEQRANLRRAHLKRYAENPGIRDRISISLKSRYEDSSERAKISDANIRRYSDPDERKRTGEITAKIKIAGPPPKNNSSGFKGVSLNKTNGKWMSYINVNGVRLHLGHHQTALQAAEAYDKAAIEHYGDACFLNLKRM</sequence>
<reference evidence="7 8" key="1">
    <citation type="submission" date="2020-08" db="EMBL/GenBank/DDBJ databases">
        <title>Genomic Encyclopedia of Type Strains, Phase IV (KMG-V): Genome sequencing to study the core and pangenomes of soil and plant-associated prokaryotes.</title>
        <authorList>
            <person name="Whitman W."/>
        </authorList>
    </citation>
    <scope>NUCLEOTIDE SEQUENCE [LARGE SCALE GENOMIC DNA]</scope>
    <source>
        <strain evidence="7 8">SEMIA 4074</strain>
    </source>
</reference>
<keyword evidence="8" id="KW-1185">Reference proteome</keyword>
<organism evidence="7 8">
    <name type="scientific">Rhizobium aethiopicum</name>
    <dbReference type="NCBI Taxonomy" id="1138170"/>
    <lineage>
        <taxon>Bacteria</taxon>
        <taxon>Pseudomonadati</taxon>
        <taxon>Pseudomonadota</taxon>
        <taxon>Alphaproteobacteria</taxon>
        <taxon>Hyphomicrobiales</taxon>
        <taxon>Rhizobiaceae</taxon>
        <taxon>Rhizobium/Agrobacterium group</taxon>
        <taxon>Rhizobium</taxon>
    </lineage>
</organism>
<comment type="caution">
    <text evidence="7">The sequence shown here is derived from an EMBL/GenBank/DDBJ whole genome shotgun (WGS) entry which is preliminary data.</text>
</comment>
<dbReference type="GO" id="GO:0003700">
    <property type="term" value="F:DNA-binding transcription factor activity"/>
    <property type="evidence" value="ECO:0007669"/>
    <property type="project" value="InterPro"/>
</dbReference>
<evidence type="ECO:0000256" key="4">
    <source>
        <dbReference type="SAM" id="MobiDB-lite"/>
    </source>
</evidence>
<evidence type="ECO:0000259" key="6">
    <source>
        <dbReference type="PROSITE" id="PS51032"/>
    </source>
</evidence>
<proteinExistence type="predicted"/>
<dbReference type="InterPro" id="IPR036955">
    <property type="entry name" value="AP2/ERF_dom_sf"/>
</dbReference>
<keyword evidence="3" id="KW-0804">Transcription</keyword>
<dbReference type="SMART" id="SM00380">
    <property type="entry name" value="AP2"/>
    <property type="match status" value="1"/>
</dbReference>
<dbReference type="RefSeq" id="WP_184457064.1">
    <property type="nucleotide sequence ID" value="NZ_JACIFV010000009.1"/>
</dbReference>
<feature type="compositionally biased region" description="Basic and acidic residues" evidence="4">
    <location>
        <begin position="145"/>
        <end position="156"/>
    </location>
</feature>
<accession>A0A7W6MHF9</accession>
<keyword evidence="7" id="KW-0378">Hydrolase</keyword>
<dbReference type="PROSITE" id="PS51032">
    <property type="entry name" value="AP2_ERF"/>
    <property type="match status" value="1"/>
</dbReference>
<dbReference type="Proteomes" id="UP000524492">
    <property type="component" value="Unassembled WGS sequence"/>
</dbReference>
<dbReference type="GO" id="GO:0003677">
    <property type="term" value="F:DNA binding"/>
    <property type="evidence" value="ECO:0007669"/>
    <property type="project" value="UniProtKB-KW"/>
</dbReference>
<dbReference type="EMBL" id="JACIFV010000009">
    <property type="protein sequence ID" value="MBB4192790.1"/>
    <property type="molecule type" value="Genomic_DNA"/>
</dbReference>
<protein>
    <submittedName>
        <fullName evidence="7">Putative GIY-YIG superfamily endonuclease</fullName>
    </submittedName>
</protein>
<evidence type="ECO:0000259" key="5">
    <source>
        <dbReference type="PROSITE" id="PS50164"/>
    </source>
</evidence>
<dbReference type="PROSITE" id="PS50164">
    <property type="entry name" value="GIY_YIG"/>
    <property type="match status" value="1"/>
</dbReference>
<dbReference type="SUPFAM" id="SSF54171">
    <property type="entry name" value="DNA-binding domain"/>
    <property type="match status" value="1"/>
</dbReference>
<evidence type="ECO:0000256" key="1">
    <source>
        <dbReference type="ARBA" id="ARBA00023015"/>
    </source>
</evidence>
<dbReference type="InterPro" id="IPR001471">
    <property type="entry name" value="AP2/ERF_dom"/>
</dbReference>
<evidence type="ECO:0000256" key="2">
    <source>
        <dbReference type="ARBA" id="ARBA00023125"/>
    </source>
</evidence>
<evidence type="ECO:0000256" key="3">
    <source>
        <dbReference type="ARBA" id="ARBA00023163"/>
    </source>
</evidence>
<keyword evidence="2" id="KW-0238">DNA-binding</keyword>
<name>A0A7W6MHF9_9HYPH</name>